<dbReference type="InterPro" id="IPR056173">
    <property type="entry name" value="Sec20_C"/>
</dbReference>
<organism evidence="12 13">
    <name type="scientific">Rhynchophorus ferrugineus</name>
    <name type="common">Red palm weevil</name>
    <name type="synonym">Curculio ferrugineus</name>
    <dbReference type="NCBI Taxonomy" id="354439"/>
    <lineage>
        <taxon>Eukaryota</taxon>
        <taxon>Metazoa</taxon>
        <taxon>Ecdysozoa</taxon>
        <taxon>Arthropoda</taxon>
        <taxon>Hexapoda</taxon>
        <taxon>Insecta</taxon>
        <taxon>Pterygota</taxon>
        <taxon>Neoptera</taxon>
        <taxon>Endopterygota</taxon>
        <taxon>Coleoptera</taxon>
        <taxon>Polyphaga</taxon>
        <taxon>Cucujiformia</taxon>
        <taxon>Curculionidae</taxon>
        <taxon>Dryophthorinae</taxon>
        <taxon>Rhynchophorus</taxon>
    </lineage>
</organism>
<evidence type="ECO:0000313" key="12">
    <source>
        <dbReference type="EMBL" id="KAF7272011.1"/>
    </source>
</evidence>
<keyword evidence="2" id="KW-0813">Transport</keyword>
<comment type="caution">
    <text evidence="12">The sequence shown here is derived from an EMBL/GenBank/DDBJ whole genome shotgun (WGS) entry which is preliminary data.</text>
</comment>
<evidence type="ECO:0000256" key="1">
    <source>
        <dbReference type="ARBA" id="ARBA00004163"/>
    </source>
</evidence>
<evidence type="ECO:0000256" key="2">
    <source>
        <dbReference type="ARBA" id="ARBA00022448"/>
    </source>
</evidence>
<dbReference type="Pfam" id="PF03908">
    <property type="entry name" value="Sec20"/>
    <property type="match status" value="1"/>
</dbReference>
<protein>
    <recommendedName>
        <fullName evidence="11">Sec20 C-terminal domain-containing protein</fullName>
    </recommendedName>
</protein>
<reference evidence="12" key="1">
    <citation type="submission" date="2020-08" db="EMBL/GenBank/DDBJ databases">
        <title>Genome sequencing and assembly of the red palm weevil Rhynchophorus ferrugineus.</title>
        <authorList>
            <person name="Dias G.B."/>
            <person name="Bergman C.M."/>
            <person name="Manee M."/>
        </authorList>
    </citation>
    <scope>NUCLEOTIDE SEQUENCE</scope>
    <source>
        <strain evidence="12">AA-2017</strain>
        <tissue evidence="12">Whole larva</tissue>
    </source>
</reference>
<dbReference type="PANTHER" id="PTHR12825:SF0">
    <property type="entry name" value="VESICLE TRANSPORT PROTEIN SEC20"/>
    <property type="match status" value="1"/>
</dbReference>
<keyword evidence="3 10" id="KW-0812">Transmembrane</keyword>
<dbReference type="OrthoDB" id="46868at2759"/>
<evidence type="ECO:0000256" key="4">
    <source>
        <dbReference type="ARBA" id="ARBA00022824"/>
    </source>
</evidence>
<keyword evidence="8 10" id="KW-0472">Membrane</keyword>
<dbReference type="GO" id="GO:0031201">
    <property type="term" value="C:SNARE complex"/>
    <property type="evidence" value="ECO:0007669"/>
    <property type="project" value="TreeGrafter"/>
</dbReference>
<evidence type="ECO:0000256" key="6">
    <source>
        <dbReference type="ARBA" id="ARBA00022989"/>
    </source>
</evidence>
<evidence type="ECO:0000256" key="7">
    <source>
        <dbReference type="ARBA" id="ARBA00023054"/>
    </source>
</evidence>
<feature type="transmembrane region" description="Helical" evidence="10">
    <location>
        <begin position="201"/>
        <end position="218"/>
    </location>
</feature>
<dbReference type="GO" id="GO:0006890">
    <property type="term" value="P:retrograde vesicle-mediated transport, Golgi to endoplasmic reticulum"/>
    <property type="evidence" value="ECO:0007669"/>
    <property type="project" value="InterPro"/>
</dbReference>
<gene>
    <name evidence="12" type="ORF">GWI33_015179</name>
</gene>
<evidence type="ECO:0000256" key="9">
    <source>
        <dbReference type="ARBA" id="ARBA00037934"/>
    </source>
</evidence>
<keyword evidence="5" id="KW-0931">ER-Golgi transport</keyword>
<keyword evidence="6 10" id="KW-1133">Transmembrane helix</keyword>
<dbReference type="CDD" id="cd15865">
    <property type="entry name" value="SNARE_SEC20"/>
    <property type="match status" value="1"/>
</dbReference>
<dbReference type="Proteomes" id="UP000625711">
    <property type="component" value="Unassembled WGS sequence"/>
</dbReference>
<sequence>MDSVQFVLKTLRQDLTEKHLQLKAIIQDINACTGPLSELHGLNSDGRSKISTMRKLIDKFGDIAKEHRDRELLKEVVLEREQLASTMDAFKKANLKSMLAIEKGTKEELFKPKGENEVRQRNKRDKEAMVKMSSNVTDQLLNISRQLAETTKQSAQTLDSLVTSSDTVLGTREELKVTSGAISQSGKLLDKYERRELTDKVLMFFAFLFFVVCVVYIVQKRLF</sequence>
<dbReference type="GO" id="GO:0005789">
    <property type="term" value="C:endoplasmic reticulum membrane"/>
    <property type="evidence" value="ECO:0007669"/>
    <property type="project" value="UniProtKB-SubCell"/>
</dbReference>
<dbReference type="PANTHER" id="PTHR12825">
    <property type="entry name" value="BNIP1-RELATED"/>
    <property type="match status" value="1"/>
</dbReference>
<accession>A0A834M8C6</accession>
<proteinExistence type="inferred from homology"/>
<dbReference type="InterPro" id="IPR005606">
    <property type="entry name" value="Sec20"/>
</dbReference>
<evidence type="ECO:0000256" key="10">
    <source>
        <dbReference type="SAM" id="Phobius"/>
    </source>
</evidence>
<evidence type="ECO:0000256" key="3">
    <source>
        <dbReference type="ARBA" id="ARBA00022692"/>
    </source>
</evidence>
<evidence type="ECO:0000256" key="5">
    <source>
        <dbReference type="ARBA" id="ARBA00022892"/>
    </source>
</evidence>
<keyword evidence="4" id="KW-0256">Endoplasmic reticulum</keyword>
<feature type="domain" description="Sec20 C-terminal" evidence="11">
    <location>
        <begin position="133"/>
        <end position="222"/>
    </location>
</feature>
<evidence type="ECO:0000256" key="8">
    <source>
        <dbReference type="ARBA" id="ARBA00023136"/>
    </source>
</evidence>
<comment type="subcellular location">
    <subcellularLocation>
        <location evidence="1">Endoplasmic reticulum membrane</location>
        <topology evidence="1">Single-pass type IV membrane protein</topology>
    </subcellularLocation>
</comment>
<dbReference type="GO" id="GO:0005484">
    <property type="term" value="F:SNAP receptor activity"/>
    <property type="evidence" value="ECO:0007669"/>
    <property type="project" value="InterPro"/>
</dbReference>
<keyword evidence="7" id="KW-0175">Coiled coil</keyword>
<comment type="similarity">
    <text evidence="9">Belongs to the SEC20 family.</text>
</comment>
<dbReference type="AlphaFoldDB" id="A0A834M8C6"/>
<evidence type="ECO:0000259" key="11">
    <source>
        <dbReference type="Pfam" id="PF03908"/>
    </source>
</evidence>
<dbReference type="EMBL" id="JAACXV010013870">
    <property type="protein sequence ID" value="KAF7272011.1"/>
    <property type="molecule type" value="Genomic_DNA"/>
</dbReference>
<name>A0A834M8C6_RHYFE</name>
<evidence type="ECO:0000313" key="13">
    <source>
        <dbReference type="Proteomes" id="UP000625711"/>
    </source>
</evidence>
<keyword evidence="13" id="KW-1185">Reference proteome</keyword>